<feature type="domain" description="K Homology" evidence="2">
    <location>
        <begin position="69"/>
        <end position="137"/>
    </location>
</feature>
<dbReference type="Proteomes" id="UP001372834">
    <property type="component" value="Unassembled WGS sequence"/>
</dbReference>
<reference evidence="3 4" key="1">
    <citation type="submission" date="2023-10" db="EMBL/GenBank/DDBJ databases">
        <title>Genomes of two closely related lineages of the louse Polyplax serrata with different host specificities.</title>
        <authorList>
            <person name="Martinu J."/>
            <person name="Tarabai H."/>
            <person name="Stefka J."/>
            <person name="Hypsa V."/>
        </authorList>
    </citation>
    <scope>NUCLEOTIDE SEQUENCE [LARGE SCALE GENOMIC DNA]</scope>
    <source>
        <strain evidence="3">HR10_N</strain>
    </source>
</reference>
<dbReference type="GO" id="GO:0006355">
    <property type="term" value="P:regulation of DNA-templated transcription"/>
    <property type="evidence" value="ECO:0007669"/>
    <property type="project" value="TreeGrafter"/>
</dbReference>
<dbReference type="GO" id="GO:0006307">
    <property type="term" value="P:DNA alkylation repair"/>
    <property type="evidence" value="ECO:0007669"/>
    <property type="project" value="InterPro"/>
</dbReference>
<dbReference type="CDD" id="cd22419">
    <property type="entry name" value="KH-I_ASCC1"/>
    <property type="match status" value="1"/>
</dbReference>
<name>A0AAN8S0W9_POLSC</name>
<proteinExistence type="predicted"/>
<evidence type="ECO:0000259" key="2">
    <source>
        <dbReference type="SMART" id="SM00322"/>
    </source>
</evidence>
<organism evidence="3 4">
    <name type="scientific">Polyplax serrata</name>
    <name type="common">Common mouse louse</name>
    <dbReference type="NCBI Taxonomy" id="468196"/>
    <lineage>
        <taxon>Eukaryota</taxon>
        <taxon>Metazoa</taxon>
        <taxon>Ecdysozoa</taxon>
        <taxon>Arthropoda</taxon>
        <taxon>Hexapoda</taxon>
        <taxon>Insecta</taxon>
        <taxon>Pterygota</taxon>
        <taxon>Neoptera</taxon>
        <taxon>Paraneoptera</taxon>
        <taxon>Psocodea</taxon>
        <taxon>Troctomorpha</taxon>
        <taxon>Phthiraptera</taxon>
        <taxon>Anoplura</taxon>
        <taxon>Polyplacidae</taxon>
        <taxon>Polyplax</taxon>
    </lineage>
</organism>
<dbReference type="EMBL" id="JAWJWE010000038">
    <property type="protein sequence ID" value="KAK6623176.1"/>
    <property type="molecule type" value="Genomic_DNA"/>
</dbReference>
<dbReference type="AlphaFoldDB" id="A0AAN8S0W9"/>
<dbReference type="Pfam" id="PF00013">
    <property type="entry name" value="KH_1"/>
    <property type="match status" value="1"/>
</dbReference>
<dbReference type="InterPro" id="IPR019510">
    <property type="entry name" value="AKAP7-like_phosphoesterase"/>
</dbReference>
<dbReference type="SMART" id="SM00322">
    <property type="entry name" value="KH"/>
    <property type="match status" value="1"/>
</dbReference>
<dbReference type="PANTHER" id="PTHR13360">
    <property type="entry name" value="ACTIVATING SIGNAL COINTEGRATOR 1 COMPLEX SUBUNIT 1"/>
    <property type="match status" value="1"/>
</dbReference>
<dbReference type="Gene3D" id="3.90.1140.10">
    <property type="entry name" value="Cyclic phosphodiesterase"/>
    <property type="match status" value="1"/>
</dbReference>
<dbReference type="Gene3D" id="3.30.1370.10">
    <property type="entry name" value="K Homology domain, type 1"/>
    <property type="match status" value="1"/>
</dbReference>
<dbReference type="InterPro" id="IPR009210">
    <property type="entry name" value="ASCC1"/>
</dbReference>
<keyword evidence="1" id="KW-0694">RNA-binding</keyword>
<comment type="caution">
    <text evidence="3">The sequence shown here is derived from an EMBL/GenBank/DDBJ whole genome shotgun (WGS) entry which is preliminary data.</text>
</comment>
<dbReference type="GO" id="GO:0003723">
    <property type="term" value="F:RNA binding"/>
    <property type="evidence" value="ECO:0007669"/>
    <property type="project" value="UniProtKB-UniRule"/>
</dbReference>
<dbReference type="SUPFAM" id="SSF54791">
    <property type="entry name" value="Eukaryotic type KH-domain (KH-domain type I)"/>
    <property type="match status" value="1"/>
</dbReference>
<dbReference type="PIRSF" id="PIRSF027019">
    <property type="entry name" value="Euk_LigT"/>
    <property type="match status" value="1"/>
</dbReference>
<dbReference type="InterPro" id="IPR004088">
    <property type="entry name" value="KH_dom_type_1"/>
</dbReference>
<dbReference type="InterPro" id="IPR036612">
    <property type="entry name" value="KH_dom_type_1_sf"/>
</dbReference>
<evidence type="ECO:0000313" key="3">
    <source>
        <dbReference type="EMBL" id="KAK6623176.1"/>
    </source>
</evidence>
<sequence length="373" mass="42770">MDVLSPDLLWIDDRCYRIHALGSDYFGPGSKSLKSEEVTGYDLNTCAENFDDDGDDTEVLSLIQTISEGRLELNLPIPQAFWSQIIGVKGVTKKRIESDTNTRIQIPRPLDHGDVIIRGSSIKDIILAKKCIDAVVSSSRQKLTFTHFISVPTNSDEIKRNFMNFKEEVLRYFGNDRGVDESIFQNPNKLHLTIGTLVLADQRERKIAEVKLNEICDQKIKPLLVNRDCKQLKLEMKGIEYMNDDPAEVDVLYGKIESKPDANLLQYLTNIIVEYFTQHKLIKASERQDVKLHVTLMNTLFREEEPEEINQEIAGLKRTKTIRKQRSTFNAVNILQKFQNYYFGQQDLKTIELSVRFSTGKNGYYKSSAVVHV</sequence>
<evidence type="ECO:0000256" key="1">
    <source>
        <dbReference type="PROSITE-ProRule" id="PRU00117"/>
    </source>
</evidence>
<protein>
    <recommendedName>
        <fullName evidence="2">K Homology domain-containing protein</fullName>
    </recommendedName>
</protein>
<accession>A0AAN8S0W9</accession>
<dbReference type="PANTHER" id="PTHR13360:SF1">
    <property type="entry name" value="ACTIVATING SIGNAL COINTEGRATOR 1 COMPLEX SUBUNIT 1"/>
    <property type="match status" value="1"/>
</dbReference>
<gene>
    <name evidence="3" type="ORF">RUM43_009028</name>
</gene>
<dbReference type="Pfam" id="PF10469">
    <property type="entry name" value="AKAP7_NLS"/>
    <property type="match status" value="1"/>
</dbReference>
<dbReference type="PROSITE" id="PS50084">
    <property type="entry name" value="KH_TYPE_1"/>
    <property type="match status" value="1"/>
</dbReference>
<dbReference type="InterPro" id="IPR004087">
    <property type="entry name" value="KH_dom"/>
</dbReference>
<dbReference type="GO" id="GO:0005634">
    <property type="term" value="C:nucleus"/>
    <property type="evidence" value="ECO:0007669"/>
    <property type="project" value="TreeGrafter"/>
</dbReference>
<dbReference type="InterPro" id="IPR047538">
    <property type="entry name" value="KH-I_ASCC1"/>
</dbReference>
<evidence type="ECO:0000313" key="4">
    <source>
        <dbReference type="Proteomes" id="UP001372834"/>
    </source>
</evidence>